<protein>
    <submittedName>
        <fullName evidence="1">Uncharacterized protein</fullName>
    </submittedName>
</protein>
<gene>
    <name evidence="1" type="ORF">UFOVP679_53</name>
</gene>
<organism evidence="1">
    <name type="scientific">uncultured Caudovirales phage</name>
    <dbReference type="NCBI Taxonomy" id="2100421"/>
    <lineage>
        <taxon>Viruses</taxon>
        <taxon>Duplodnaviria</taxon>
        <taxon>Heunggongvirae</taxon>
        <taxon>Uroviricota</taxon>
        <taxon>Caudoviricetes</taxon>
        <taxon>Peduoviridae</taxon>
        <taxon>Maltschvirus</taxon>
        <taxon>Maltschvirus maltsch</taxon>
    </lineage>
</organism>
<sequence>MAKTVKQIAAEAEASAINNDRVMVRITKLGDGEVSTGEHIPGEGDLMHEKGDIVSMPRQIADALELKGFAEIEEQAVTA</sequence>
<evidence type="ECO:0000313" key="1">
    <source>
        <dbReference type="EMBL" id="CAB4157897.1"/>
    </source>
</evidence>
<name>A0A6J5NGI2_9CAUD</name>
<accession>A0A6J5NGI2</accession>
<dbReference type="EMBL" id="LR796660">
    <property type="protein sequence ID" value="CAB4157897.1"/>
    <property type="molecule type" value="Genomic_DNA"/>
</dbReference>
<reference evidence="1" key="1">
    <citation type="submission" date="2020-04" db="EMBL/GenBank/DDBJ databases">
        <authorList>
            <person name="Chiriac C."/>
            <person name="Salcher M."/>
            <person name="Ghai R."/>
            <person name="Kavagutti S V."/>
        </authorList>
    </citation>
    <scope>NUCLEOTIDE SEQUENCE</scope>
</reference>
<proteinExistence type="predicted"/>